<sequence>MPSQLSELVSLIANATQLVEDTFAETARPNVPSLDDTTPHPLDSHVLSLEMREAIQTIEGACCPALYLNQHVSVSWWISRSLTTSSTSQRAFMSPSSVLLSGAEPGKLGRIMRLLASKHCFREVDQRCLCQQPSQHDALEYKRFIVPGRSYYGRIEQSTVYAHRNLTGPTLGTFVFTSSRTL</sequence>
<keyword evidence="2" id="KW-1185">Reference proteome</keyword>
<name>A0AA39P3L1_9AGAR</name>
<dbReference type="EMBL" id="JAUEPR010000020">
    <property type="protein sequence ID" value="KAK0476363.1"/>
    <property type="molecule type" value="Genomic_DNA"/>
</dbReference>
<organism evidence="1 2">
    <name type="scientific">Armillaria novae-zelandiae</name>
    <dbReference type="NCBI Taxonomy" id="153914"/>
    <lineage>
        <taxon>Eukaryota</taxon>
        <taxon>Fungi</taxon>
        <taxon>Dikarya</taxon>
        <taxon>Basidiomycota</taxon>
        <taxon>Agaricomycotina</taxon>
        <taxon>Agaricomycetes</taxon>
        <taxon>Agaricomycetidae</taxon>
        <taxon>Agaricales</taxon>
        <taxon>Marasmiineae</taxon>
        <taxon>Physalacriaceae</taxon>
        <taxon>Armillaria</taxon>
    </lineage>
</organism>
<dbReference type="AlphaFoldDB" id="A0AA39P3L1"/>
<evidence type="ECO:0000313" key="2">
    <source>
        <dbReference type="Proteomes" id="UP001175227"/>
    </source>
</evidence>
<dbReference type="Proteomes" id="UP001175227">
    <property type="component" value="Unassembled WGS sequence"/>
</dbReference>
<protein>
    <submittedName>
        <fullName evidence="1">Uncharacterized protein</fullName>
    </submittedName>
</protein>
<accession>A0AA39P3L1</accession>
<evidence type="ECO:0000313" key="1">
    <source>
        <dbReference type="EMBL" id="KAK0476363.1"/>
    </source>
</evidence>
<comment type="caution">
    <text evidence="1">The sequence shown here is derived from an EMBL/GenBank/DDBJ whole genome shotgun (WGS) entry which is preliminary data.</text>
</comment>
<gene>
    <name evidence="1" type="ORF">IW261DRAFT_1567045</name>
</gene>
<proteinExistence type="predicted"/>
<reference evidence="1" key="1">
    <citation type="submission" date="2023-06" db="EMBL/GenBank/DDBJ databases">
        <authorList>
            <consortium name="Lawrence Berkeley National Laboratory"/>
            <person name="Ahrendt S."/>
            <person name="Sahu N."/>
            <person name="Indic B."/>
            <person name="Wong-Bajracharya J."/>
            <person name="Merenyi Z."/>
            <person name="Ke H.-M."/>
            <person name="Monk M."/>
            <person name="Kocsube S."/>
            <person name="Drula E."/>
            <person name="Lipzen A."/>
            <person name="Balint B."/>
            <person name="Henrissat B."/>
            <person name="Andreopoulos B."/>
            <person name="Martin F.M."/>
            <person name="Harder C.B."/>
            <person name="Rigling D."/>
            <person name="Ford K.L."/>
            <person name="Foster G.D."/>
            <person name="Pangilinan J."/>
            <person name="Papanicolaou A."/>
            <person name="Barry K."/>
            <person name="LaButti K."/>
            <person name="Viragh M."/>
            <person name="Koriabine M."/>
            <person name="Yan M."/>
            <person name="Riley R."/>
            <person name="Champramary S."/>
            <person name="Plett K.L."/>
            <person name="Tsai I.J."/>
            <person name="Slot J."/>
            <person name="Sipos G."/>
            <person name="Plett J."/>
            <person name="Nagy L.G."/>
            <person name="Grigoriev I.V."/>
        </authorList>
    </citation>
    <scope>NUCLEOTIDE SEQUENCE</scope>
    <source>
        <strain evidence="1">ICMP 16352</strain>
    </source>
</reference>